<evidence type="ECO:0000313" key="2">
    <source>
        <dbReference type="Proteomes" id="UP001497535"/>
    </source>
</evidence>
<name>A0ACB0Z381_MELEN</name>
<sequence>MRCTNDRCHLASSFFLHKKCSDKLEENLLKILANEGSARGWTDAQLRSNLWEKKGQSLVGRILRCRCGMGVMSVDVDFYKVFIRKKFFLIFFETMLRKCGKACK</sequence>
<reference evidence="1" key="1">
    <citation type="submission" date="2023-11" db="EMBL/GenBank/DDBJ databases">
        <authorList>
            <person name="Poullet M."/>
        </authorList>
    </citation>
    <scope>NUCLEOTIDE SEQUENCE</scope>
    <source>
        <strain evidence="1">E1834</strain>
    </source>
</reference>
<dbReference type="EMBL" id="CAVMJV010000023">
    <property type="protein sequence ID" value="CAK5073344.1"/>
    <property type="molecule type" value="Genomic_DNA"/>
</dbReference>
<protein>
    <submittedName>
        <fullName evidence="1">Uncharacterized protein</fullName>
    </submittedName>
</protein>
<dbReference type="Proteomes" id="UP001497535">
    <property type="component" value="Unassembled WGS sequence"/>
</dbReference>
<evidence type="ECO:0000313" key="1">
    <source>
        <dbReference type="EMBL" id="CAK5073344.1"/>
    </source>
</evidence>
<comment type="caution">
    <text evidence="1">The sequence shown here is derived from an EMBL/GenBank/DDBJ whole genome shotgun (WGS) entry which is preliminary data.</text>
</comment>
<gene>
    <name evidence="1" type="ORF">MENTE1834_LOCUS20008</name>
</gene>
<organism evidence="1 2">
    <name type="scientific">Meloidogyne enterolobii</name>
    <name type="common">Root-knot nematode worm</name>
    <name type="synonym">Meloidogyne mayaguensis</name>
    <dbReference type="NCBI Taxonomy" id="390850"/>
    <lineage>
        <taxon>Eukaryota</taxon>
        <taxon>Metazoa</taxon>
        <taxon>Ecdysozoa</taxon>
        <taxon>Nematoda</taxon>
        <taxon>Chromadorea</taxon>
        <taxon>Rhabditida</taxon>
        <taxon>Tylenchina</taxon>
        <taxon>Tylenchomorpha</taxon>
        <taxon>Tylenchoidea</taxon>
        <taxon>Meloidogynidae</taxon>
        <taxon>Meloidogyninae</taxon>
        <taxon>Meloidogyne</taxon>
    </lineage>
</organism>
<accession>A0ACB0Z381</accession>
<proteinExistence type="predicted"/>
<keyword evidence="2" id="KW-1185">Reference proteome</keyword>